<dbReference type="EMBL" id="JAAIYP010000034">
    <property type="protein sequence ID" value="NFV79831.1"/>
    <property type="molecule type" value="Genomic_DNA"/>
</dbReference>
<dbReference type="Proteomes" id="UP000480684">
    <property type="component" value="Unassembled WGS sequence"/>
</dbReference>
<evidence type="ECO:0000313" key="1">
    <source>
        <dbReference type="EMBL" id="NFV79831.1"/>
    </source>
</evidence>
<proteinExistence type="predicted"/>
<name>A0A7C9UYI4_9PROT</name>
<accession>A0A7C9UYI4</accession>
<dbReference type="RefSeq" id="WP_163676943.1">
    <property type="nucleotide sequence ID" value="NZ_JAAIYP010000034.1"/>
</dbReference>
<sequence length="111" mass="12350">MPFQIFLEYRVALFCTQTMVDTGEQGKIIVCTAILVMMRQRMPTQMTPAHGFLPYPNETHEPTVTAVIASLYGANGSPPLTRGIRATPKESVADTRNLKASQFEVLVHRLT</sequence>
<comment type="caution">
    <text evidence="1">The sequence shown here is derived from an EMBL/GenBank/DDBJ whole genome shotgun (WGS) entry which is preliminary data.</text>
</comment>
<keyword evidence="2" id="KW-1185">Reference proteome</keyword>
<reference evidence="1 2" key="1">
    <citation type="submission" date="2020-02" db="EMBL/GenBank/DDBJ databases">
        <authorList>
            <person name="Dziuba M."/>
            <person name="Kuznetsov B."/>
            <person name="Mardanov A."/>
            <person name="Ravin N."/>
            <person name="Grouzdev D."/>
        </authorList>
    </citation>
    <scope>NUCLEOTIDE SEQUENCE [LARGE SCALE GENOMIC DNA]</scope>
    <source>
        <strain evidence="1 2">SpK</strain>
    </source>
</reference>
<protein>
    <submittedName>
        <fullName evidence="1">Uncharacterized protein</fullName>
    </submittedName>
</protein>
<gene>
    <name evidence="1" type="ORF">G4223_06875</name>
</gene>
<evidence type="ECO:0000313" key="2">
    <source>
        <dbReference type="Proteomes" id="UP000480684"/>
    </source>
</evidence>
<dbReference type="AlphaFoldDB" id="A0A7C9UYI4"/>
<organism evidence="1 2">
    <name type="scientific">Magnetospirillum aberrantis SpK</name>
    <dbReference type="NCBI Taxonomy" id="908842"/>
    <lineage>
        <taxon>Bacteria</taxon>
        <taxon>Pseudomonadati</taxon>
        <taxon>Pseudomonadota</taxon>
        <taxon>Alphaproteobacteria</taxon>
        <taxon>Rhodospirillales</taxon>
        <taxon>Rhodospirillaceae</taxon>
        <taxon>Magnetospirillum</taxon>
    </lineage>
</organism>